<proteinExistence type="predicted"/>
<reference evidence="5" key="1">
    <citation type="submission" date="2023-12" db="EMBL/GenBank/DDBJ databases">
        <title>Genome assembly of Anisodus tanguticus.</title>
        <authorList>
            <person name="Wang Y.-J."/>
        </authorList>
    </citation>
    <scope>NUCLEOTIDE SEQUENCE</scope>
    <source>
        <strain evidence="5">KB-2021</strain>
        <tissue evidence="5">Leaf</tissue>
    </source>
</reference>
<keyword evidence="6" id="KW-1185">Reference proteome</keyword>
<evidence type="ECO:0000259" key="4">
    <source>
        <dbReference type="Pfam" id="PF09331"/>
    </source>
</evidence>
<feature type="compositionally biased region" description="Polar residues" evidence="2">
    <location>
        <begin position="889"/>
        <end position="902"/>
    </location>
</feature>
<dbReference type="InterPro" id="IPR003173">
    <property type="entry name" value="PC4_C"/>
</dbReference>
<gene>
    <name evidence="5" type="ORF">RND71_028455</name>
</gene>
<feature type="compositionally biased region" description="Polar residues" evidence="2">
    <location>
        <begin position="175"/>
        <end position="185"/>
    </location>
</feature>
<name>A0AAE1RLH8_9SOLA</name>
<dbReference type="Pfam" id="PF09331">
    <property type="entry name" value="DUF1985"/>
    <property type="match status" value="1"/>
</dbReference>
<accession>A0AAE1RLH8</accession>
<evidence type="ECO:0008006" key="7">
    <source>
        <dbReference type="Google" id="ProtNLM"/>
    </source>
</evidence>
<dbReference type="PANTHER" id="PTHR48449:SF1">
    <property type="entry name" value="DUF1985 DOMAIN-CONTAINING PROTEIN"/>
    <property type="match status" value="1"/>
</dbReference>
<dbReference type="SUPFAM" id="SSF54447">
    <property type="entry name" value="ssDNA-binding transcriptional regulator domain"/>
    <property type="match status" value="1"/>
</dbReference>
<evidence type="ECO:0000313" key="6">
    <source>
        <dbReference type="Proteomes" id="UP001291623"/>
    </source>
</evidence>
<dbReference type="InterPro" id="IPR009044">
    <property type="entry name" value="ssDNA-bd_transcriptional_reg"/>
</dbReference>
<evidence type="ECO:0000256" key="1">
    <source>
        <dbReference type="SAM" id="Coils"/>
    </source>
</evidence>
<dbReference type="GO" id="GO:0006355">
    <property type="term" value="P:regulation of DNA-templated transcription"/>
    <property type="evidence" value="ECO:0007669"/>
    <property type="project" value="InterPro"/>
</dbReference>
<keyword evidence="1" id="KW-0175">Coiled coil</keyword>
<organism evidence="5 6">
    <name type="scientific">Anisodus tanguticus</name>
    <dbReference type="NCBI Taxonomy" id="243964"/>
    <lineage>
        <taxon>Eukaryota</taxon>
        <taxon>Viridiplantae</taxon>
        <taxon>Streptophyta</taxon>
        <taxon>Embryophyta</taxon>
        <taxon>Tracheophyta</taxon>
        <taxon>Spermatophyta</taxon>
        <taxon>Magnoliopsida</taxon>
        <taxon>eudicotyledons</taxon>
        <taxon>Gunneridae</taxon>
        <taxon>Pentapetalae</taxon>
        <taxon>asterids</taxon>
        <taxon>lamiids</taxon>
        <taxon>Solanales</taxon>
        <taxon>Solanaceae</taxon>
        <taxon>Solanoideae</taxon>
        <taxon>Hyoscyameae</taxon>
        <taxon>Anisodus</taxon>
    </lineage>
</organism>
<feature type="domain" description="DUF1985" evidence="4">
    <location>
        <begin position="393"/>
        <end position="525"/>
    </location>
</feature>
<sequence>MDQQLPESKRRKIRDIVFHILQTADLETATEQSVRTTAAEQLEEPPPTLGNSKSKSNGAVEKGSIDFLPEEADVSLPNGNNGRVICKCPYLRKLEAVVKVIEQLESSGSGIWEVVEEPSSLSLSDKRSVGILDIQGKPFVSIRDFYEKDGKLVPSSRDPQLFTLDELAEHASRLQAENETANESPQAEEEERNEESHTKEPETNEGSQADEQDRNGTPQVVVEEEEERNDVPHSEGNEGTDGEEQGNEGTEGTPAGTEDGDGVDADTPSIEKSTIGGERRGKRLNDQDGQSSTGSDNDETSNDSDPNSFSIDTVIKIVNFEKYGVKVPLDWHKDYDTSIVVRSVMGKGWKEFMTLLDEEGLEDFFRKSCFGHFLDLSKDLVARFHMNLVHDLLIRRILCRKRQEVWINYCGIPVCFGMNEFALMTGLRCHSPPADEELKKARTDGQKLLDFVGKKITGAKLFALLKSSKVTKDYKESLCLVWFLHSILCAKDLNKNVEADWIRLSWSKTIFNKYPWGRESFDLTVDYLLRELKPSIKTFTLYGFPWAFMAWAFEAIPHFRHQVKDFSIDMSCPRMFRWLTAKATKTNIDPFKPPKDSEVAWTTDYESVATTYLFVGATSINRDWTGVIESDARSGCGEGGERRSADDEVALRGNDDVVGSVAGGERRVDDVQDVVRICDGGGCGERSAFLGVDVGGNAPYTPLERGGNSYVRVGTSKVPCCCERDKYKENQKELRKGIKDLKDASERIENAIKDLISKRGIKRGSKLTSPYTPLAQKRRSKHCEGNCNRQRERSSFPAIMEAIATTESKLRLTTGGNQAVVEVATQASEQSNTNISLSVDQREGQNRKENGVDICNSVTATNSQVQMPIERQQMGDVTGVKSNGKSDKSSSMVSNTGIAMGP</sequence>
<dbReference type="EMBL" id="JAVYJV010000015">
    <property type="protein sequence ID" value="KAK4352937.1"/>
    <property type="molecule type" value="Genomic_DNA"/>
</dbReference>
<feature type="region of interest" description="Disordered" evidence="2">
    <location>
        <begin position="869"/>
        <end position="902"/>
    </location>
</feature>
<dbReference type="AlphaFoldDB" id="A0AAE1RLH8"/>
<protein>
    <recommendedName>
        <fullName evidence="7">DUF1985 domain-containing protein</fullName>
    </recommendedName>
</protein>
<dbReference type="GO" id="GO:0003677">
    <property type="term" value="F:DNA binding"/>
    <property type="evidence" value="ECO:0007669"/>
    <property type="project" value="InterPro"/>
</dbReference>
<feature type="coiled-coil region" evidence="1">
    <location>
        <begin position="724"/>
        <end position="758"/>
    </location>
</feature>
<dbReference type="Gene3D" id="2.30.31.10">
    <property type="entry name" value="Transcriptional Coactivator Pc4, Chain A"/>
    <property type="match status" value="1"/>
</dbReference>
<feature type="compositionally biased region" description="Polar residues" evidence="2">
    <location>
        <begin position="29"/>
        <end position="39"/>
    </location>
</feature>
<dbReference type="Pfam" id="PF02229">
    <property type="entry name" value="PC4"/>
    <property type="match status" value="1"/>
</dbReference>
<comment type="caution">
    <text evidence="5">The sequence shown here is derived from an EMBL/GenBank/DDBJ whole genome shotgun (WGS) entry which is preliminary data.</text>
</comment>
<evidence type="ECO:0000256" key="2">
    <source>
        <dbReference type="SAM" id="MobiDB-lite"/>
    </source>
</evidence>
<dbReference type="InterPro" id="IPR015410">
    <property type="entry name" value="DUF1985"/>
</dbReference>
<feature type="compositionally biased region" description="Basic and acidic residues" evidence="2">
    <location>
        <begin position="277"/>
        <end position="286"/>
    </location>
</feature>
<feature type="region of interest" description="Disordered" evidence="2">
    <location>
        <begin position="173"/>
        <end position="308"/>
    </location>
</feature>
<evidence type="ECO:0000259" key="3">
    <source>
        <dbReference type="Pfam" id="PF02229"/>
    </source>
</evidence>
<dbReference type="PANTHER" id="PTHR48449">
    <property type="entry name" value="DUF1985 DOMAIN-CONTAINING PROTEIN"/>
    <property type="match status" value="1"/>
</dbReference>
<feature type="domain" description="Transcriptional coactivator p15 (PC4) C-terminal" evidence="3">
    <location>
        <begin position="122"/>
        <end position="155"/>
    </location>
</feature>
<evidence type="ECO:0000313" key="5">
    <source>
        <dbReference type="EMBL" id="KAK4352937.1"/>
    </source>
</evidence>
<feature type="region of interest" description="Disordered" evidence="2">
    <location>
        <begin position="29"/>
        <end position="60"/>
    </location>
</feature>
<dbReference type="Proteomes" id="UP001291623">
    <property type="component" value="Unassembled WGS sequence"/>
</dbReference>